<dbReference type="EMBL" id="FQVB01000045">
    <property type="protein sequence ID" value="SHG14812.1"/>
    <property type="molecule type" value="Genomic_DNA"/>
</dbReference>
<dbReference type="Gene3D" id="2.40.10.220">
    <property type="entry name" value="predicted glycosyltransferase like domains"/>
    <property type="match status" value="1"/>
</dbReference>
<protein>
    <submittedName>
        <fullName evidence="2">PilZ domain-containing protein</fullName>
    </submittedName>
</protein>
<sequence length="152" mass="16902">MQLSEKLGKKLDKALEILKARNPDEGLDRNQLIEHALDRGLDVLLRDEQRVPVDFQGTASSLHSPDMFVPIKVVDMSVSGAAFVTQGPGSFRENEIVILQFSQGDVHFHKMAIVQYVREGRIGCAFVDPNGNKDIEAYLVISGLLDSEHDED</sequence>
<reference evidence="3" key="1">
    <citation type="submission" date="2016-11" db="EMBL/GenBank/DDBJ databases">
        <authorList>
            <person name="Varghese N."/>
            <person name="Submissions S."/>
        </authorList>
    </citation>
    <scope>NUCLEOTIDE SEQUENCE [LARGE SCALE GENOMIC DNA]</scope>
    <source>
        <strain evidence="3">DSM 9756</strain>
    </source>
</reference>
<dbReference type="RefSeq" id="WP_143156536.1">
    <property type="nucleotide sequence ID" value="NZ_FQVB01000045.1"/>
</dbReference>
<keyword evidence="3" id="KW-1185">Reference proteome</keyword>
<name>A0A1M5HG63_9BACT</name>
<dbReference type="Pfam" id="PF07238">
    <property type="entry name" value="PilZ"/>
    <property type="match status" value="1"/>
</dbReference>
<evidence type="ECO:0000259" key="1">
    <source>
        <dbReference type="Pfam" id="PF07238"/>
    </source>
</evidence>
<accession>A0A1M5HG63</accession>
<feature type="domain" description="PilZ" evidence="1">
    <location>
        <begin position="46"/>
        <end position="138"/>
    </location>
</feature>
<gene>
    <name evidence="2" type="ORF">SAMN02745206_03347</name>
</gene>
<dbReference type="AlphaFoldDB" id="A0A1M5HG63"/>
<dbReference type="GO" id="GO:0035438">
    <property type="term" value="F:cyclic-di-GMP binding"/>
    <property type="evidence" value="ECO:0007669"/>
    <property type="project" value="InterPro"/>
</dbReference>
<organism evidence="2 3">
    <name type="scientific">Desulfacinum infernum DSM 9756</name>
    <dbReference type="NCBI Taxonomy" id="1121391"/>
    <lineage>
        <taxon>Bacteria</taxon>
        <taxon>Pseudomonadati</taxon>
        <taxon>Thermodesulfobacteriota</taxon>
        <taxon>Syntrophobacteria</taxon>
        <taxon>Syntrophobacterales</taxon>
        <taxon>Syntrophobacteraceae</taxon>
        <taxon>Desulfacinum</taxon>
    </lineage>
</organism>
<dbReference type="SUPFAM" id="SSF141371">
    <property type="entry name" value="PilZ domain-like"/>
    <property type="match status" value="1"/>
</dbReference>
<dbReference type="InterPro" id="IPR009875">
    <property type="entry name" value="PilZ_domain"/>
</dbReference>
<evidence type="ECO:0000313" key="2">
    <source>
        <dbReference type="EMBL" id="SHG14812.1"/>
    </source>
</evidence>
<evidence type="ECO:0000313" key="3">
    <source>
        <dbReference type="Proteomes" id="UP000184076"/>
    </source>
</evidence>
<proteinExistence type="predicted"/>
<dbReference type="Proteomes" id="UP000184076">
    <property type="component" value="Unassembled WGS sequence"/>
</dbReference>
<dbReference type="STRING" id="1121391.SAMN02745206_03347"/>